<gene>
    <name evidence="1" type="ORF">MEBOL_005598</name>
</gene>
<reference evidence="1 2" key="1">
    <citation type="submission" date="2017-06" db="EMBL/GenBank/DDBJ databases">
        <authorList>
            <person name="Kim H.J."/>
            <person name="Triplett B.A."/>
        </authorList>
    </citation>
    <scope>NUCLEOTIDE SEQUENCE [LARGE SCALE GENOMIC DNA]</scope>
    <source>
        <strain evidence="1 2">DSM 14713</strain>
    </source>
</reference>
<accession>A0A250ILM4</accession>
<organism evidence="1 2">
    <name type="scientific">Melittangium boletus DSM 14713</name>
    <dbReference type="NCBI Taxonomy" id="1294270"/>
    <lineage>
        <taxon>Bacteria</taxon>
        <taxon>Pseudomonadati</taxon>
        <taxon>Myxococcota</taxon>
        <taxon>Myxococcia</taxon>
        <taxon>Myxococcales</taxon>
        <taxon>Cystobacterineae</taxon>
        <taxon>Archangiaceae</taxon>
        <taxon>Melittangium</taxon>
    </lineage>
</organism>
<sequence>MITIKITVEFTNGVETRLADLRARAASWKYVQRRRKIKVFGAEHFGFDKRVDDMTVGRFHPGQLILEERNQQPPESESSVVVVVESPHKEEYERRQPLVRSREKLMRNVALLCGFHLPRQQADIVICNPIQWQASLADYYVFPQNEEPQDLLKTVRDNVWEHIWNHHEDDPHGEEGLYPAREDFISRVRKYNPLLIVNACTANLRHHVQTELTRLDGVPVVDAVHPSCWCMLNEA</sequence>
<evidence type="ECO:0000313" key="2">
    <source>
        <dbReference type="Proteomes" id="UP000217289"/>
    </source>
</evidence>
<dbReference type="EMBL" id="CP022163">
    <property type="protein sequence ID" value="ATB32122.1"/>
    <property type="molecule type" value="Genomic_DNA"/>
</dbReference>
<name>A0A250ILM4_9BACT</name>
<dbReference type="Proteomes" id="UP000217289">
    <property type="component" value="Chromosome"/>
</dbReference>
<keyword evidence="2" id="KW-1185">Reference proteome</keyword>
<proteinExistence type="predicted"/>
<dbReference type="RefSeq" id="WP_157775566.1">
    <property type="nucleotide sequence ID" value="NZ_CP022163.1"/>
</dbReference>
<dbReference type="KEGG" id="mbd:MEBOL_005598"/>
<dbReference type="AlphaFoldDB" id="A0A250ILM4"/>
<protein>
    <submittedName>
        <fullName evidence="1">Uncharacterized protein</fullName>
    </submittedName>
</protein>
<evidence type="ECO:0000313" key="1">
    <source>
        <dbReference type="EMBL" id="ATB32122.1"/>
    </source>
</evidence>